<keyword evidence="3" id="KW-0418">Kinase</keyword>
<protein>
    <submittedName>
        <fullName evidence="3">Phosphatidylinositol 4-kinase alpha 1-like</fullName>
    </submittedName>
</protein>
<evidence type="ECO:0000313" key="3">
    <source>
        <dbReference type="EMBL" id="MCI02827.1"/>
    </source>
</evidence>
<comment type="caution">
    <text evidence="3">The sequence shown here is derived from an EMBL/GenBank/DDBJ whole genome shotgun (WGS) entry which is preliminary data.</text>
</comment>
<keyword evidence="3" id="KW-0808">Transferase</keyword>
<name>A0A392NSK7_9FABA</name>
<evidence type="ECO:0000259" key="2">
    <source>
        <dbReference type="Pfam" id="PF19274"/>
    </source>
</evidence>
<feature type="non-terminal residue" evidence="3">
    <location>
        <position position="1"/>
    </location>
</feature>
<sequence>AALGWFAYEPEWYDTNYTNFTQCEAQSVSLFVHYLSNVKVDAVQVGSKGSGQENGNPLADVNDLYHPVWGQMENYAVGREKRRQLLLMLCQHEADRLEVWAQPTNTKENISRPKISSDKWIEHTRTAFAVDPRIALSVASRFPTNTFVKTEVTQLVQ</sequence>
<accession>A0A392NSK7</accession>
<feature type="non-terminal residue" evidence="3">
    <location>
        <position position="157"/>
    </location>
</feature>
<evidence type="ECO:0000313" key="4">
    <source>
        <dbReference type="Proteomes" id="UP000265520"/>
    </source>
</evidence>
<proteinExistence type="inferred from homology"/>
<dbReference type="EMBL" id="LXQA010050325">
    <property type="protein sequence ID" value="MCI02827.1"/>
    <property type="molecule type" value="Genomic_DNA"/>
</dbReference>
<dbReference type="GO" id="GO:0016301">
    <property type="term" value="F:kinase activity"/>
    <property type="evidence" value="ECO:0007669"/>
    <property type="project" value="UniProtKB-KW"/>
</dbReference>
<comment type="similarity">
    <text evidence="1">Belongs to the PI3/PI4-kinase family. Type III PI4K subfamily.</text>
</comment>
<reference evidence="3 4" key="1">
    <citation type="journal article" date="2018" name="Front. Plant Sci.">
        <title>Red Clover (Trifolium pratense) and Zigzag Clover (T. medium) - A Picture of Genomic Similarities and Differences.</title>
        <authorList>
            <person name="Dluhosova J."/>
            <person name="Istvanek J."/>
            <person name="Nedelnik J."/>
            <person name="Repkova J."/>
        </authorList>
    </citation>
    <scope>NUCLEOTIDE SEQUENCE [LARGE SCALE GENOMIC DNA]</scope>
    <source>
        <strain evidence="4">cv. 10/8</strain>
        <tissue evidence="3">Leaf</tissue>
    </source>
</reference>
<dbReference type="Pfam" id="PF19274">
    <property type="entry name" value="PI4K_N"/>
    <property type="match status" value="1"/>
</dbReference>
<evidence type="ECO:0000256" key="1">
    <source>
        <dbReference type="ARBA" id="ARBA00006209"/>
    </source>
</evidence>
<keyword evidence="4" id="KW-1185">Reference proteome</keyword>
<feature type="domain" description="PI4-kinase N-terminal" evidence="2">
    <location>
        <begin position="1"/>
        <end position="108"/>
    </location>
</feature>
<dbReference type="InterPro" id="IPR045495">
    <property type="entry name" value="PI4K_N"/>
</dbReference>
<organism evidence="3 4">
    <name type="scientific">Trifolium medium</name>
    <dbReference type="NCBI Taxonomy" id="97028"/>
    <lineage>
        <taxon>Eukaryota</taxon>
        <taxon>Viridiplantae</taxon>
        <taxon>Streptophyta</taxon>
        <taxon>Embryophyta</taxon>
        <taxon>Tracheophyta</taxon>
        <taxon>Spermatophyta</taxon>
        <taxon>Magnoliopsida</taxon>
        <taxon>eudicotyledons</taxon>
        <taxon>Gunneridae</taxon>
        <taxon>Pentapetalae</taxon>
        <taxon>rosids</taxon>
        <taxon>fabids</taxon>
        <taxon>Fabales</taxon>
        <taxon>Fabaceae</taxon>
        <taxon>Papilionoideae</taxon>
        <taxon>50 kb inversion clade</taxon>
        <taxon>NPAAA clade</taxon>
        <taxon>Hologalegina</taxon>
        <taxon>IRL clade</taxon>
        <taxon>Trifolieae</taxon>
        <taxon>Trifolium</taxon>
    </lineage>
</organism>
<dbReference type="Proteomes" id="UP000265520">
    <property type="component" value="Unassembled WGS sequence"/>
</dbReference>
<dbReference type="AlphaFoldDB" id="A0A392NSK7"/>